<organism evidence="1 2">
    <name type="scientific">Aspergillus terreus</name>
    <dbReference type="NCBI Taxonomy" id="33178"/>
    <lineage>
        <taxon>Eukaryota</taxon>
        <taxon>Fungi</taxon>
        <taxon>Dikarya</taxon>
        <taxon>Ascomycota</taxon>
        <taxon>Pezizomycotina</taxon>
        <taxon>Eurotiomycetes</taxon>
        <taxon>Eurotiomycetidae</taxon>
        <taxon>Eurotiales</taxon>
        <taxon>Aspergillaceae</taxon>
        <taxon>Aspergillus</taxon>
        <taxon>Aspergillus subgen. Circumdati</taxon>
    </lineage>
</organism>
<sequence>MSTHPTGRTYRKTAGTPDYDDPVFWDKKFATGQDVGEWLNPGDALIEAVISDLQSRPLKEAKRPKVLHLGPGISKLGAKVRDSFVAQGWAGNGIVNADFSAEAVRLGLEAEKEKDPSEAMHWVQVDLRSWDDVATLLSFAPFDIILDKSTSDAIATSAPAIFASSAVASNVCPIVREIVETHGDITLSPVELLGLHLASLTEKGTIWVSLSYSTIRFDNLSHLAPYWTVVSRTPLKAPQGQASSFAYTPEVFHWIYVLRRK</sequence>
<evidence type="ECO:0000313" key="2">
    <source>
        <dbReference type="Proteomes" id="UP000452235"/>
    </source>
</evidence>
<dbReference type="EMBL" id="BLJY01000004">
    <property type="protein sequence ID" value="GFF15278.1"/>
    <property type="molecule type" value="Genomic_DNA"/>
</dbReference>
<gene>
    <name evidence="1" type="ORF">ATEIFO6365_0004039700</name>
</gene>
<evidence type="ECO:0000313" key="1">
    <source>
        <dbReference type="EMBL" id="GFF15278.1"/>
    </source>
</evidence>
<dbReference type="FunFam" id="3.40.50.150:FF:000626">
    <property type="entry name" value="Uncharacterized protein"/>
    <property type="match status" value="1"/>
</dbReference>
<dbReference type="OrthoDB" id="411785at2759"/>
<name>A0A5M3YRA4_ASPTE</name>
<proteinExistence type="predicted"/>
<comment type="caution">
    <text evidence="1">The sequence shown here is derived from an EMBL/GenBank/DDBJ whole genome shotgun (WGS) entry which is preliminary data.</text>
</comment>
<dbReference type="AlphaFoldDB" id="A0A5M3YRA4"/>
<protein>
    <submittedName>
        <fullName evidence="1">Uncharacterized protein</fullName>
    </submittedName>
</protein>
<accession>A0A5M3YRA4</accession>
<dbReference type="InterPro" id="IPR029063">
    <property type="entry name" value="SAM-dependent_MTases_sf"/>
</dbReference>
<dbReference type="Proteomes" id="UP000452235">
    <property type="component" value="Unassembled WGS sequence"/>
</dbReference>
<dbReference type="Gene3D" id="3.40.50.150">
    <property type="entry name" value="Vaccinia Virus protein VP39"/>
    <property type="match status" value="1"/>
</dbReference>
<reference evidence="1 2" key="1">
    <citation type="submission" date="2020-01" db="EMBL/GenBank/DDBJ databases">
        <title>Aspergillus terreus IFO 6365 whole genome shotgun sequence.</title>
        <authorList>
            <person name="Kanamasa S."/>
            <person name="Takahashi H."/>
        </authorList>
    </citation>
    <scope>NUCLEOTIDE SEQUENCE [LARGE SCALE GENOMIC DNA]</scope>
    <source>
        <strain evidence="1 2">IFO 6365</strain>
    </source>
</reference>
<keyword evidence="2" id="KW-1185">Reference proteome</keyword>
<dbReference type="VEuPathDB" id="FungiDB:ATEG_09107"/>